<accession>A0ABW6WFQ4</accession>
<dbReference type="GO" id="GO:0003677">
    <property type="term" value="F:DNA binding"/>
    <property type="evidence" value="ECO:0007669"/>
    <property type="project" value="UniProtKB-KW"/>
</dbReference>
<evidence type="ECO:0000256" key="2">
    <source>
        <dbReference type="PIRNR" id="PIRNR002070"/>
    </source>
</evidence>
<feature type="region of interest" description="Disordered" evidence="3">
    <location>
        <begin position="104"/>
        <end position="130"/>
    </location>
</feature>
<comment type="caution">
    <text evidence="4">The sequence shown here is derived from an EMBL/GenBank/DDBJ whole genome shotgun (WGS) entry which is preliminary data.</text>
</comment>
<dbReference type="RefSeq" id="WP_020511729.1">
    <property type="nucleotide sequence ID" value="NZ_JBIAZU010000003.1"/>
</dbReference>
<evidence type="ECO:0000256" key="3">
    <source>
        <dbReference type="SAM" id="MobiDB-lite"/>
    </source>
</evidence>
<evidence type="ECO:0000256" key="1">
    <source>
        <dbReference type="ARBA" id="ARBA00023125"/>
    </source>
</evidence>
<dbReference type="InterPro" id="IPR000424">
    <property type="entry name" value="Primosome_PriB/ssb"/>
</dbReference>
<keyword evidence="5" id="KW-1185">Reference proteome</keyword>
<gene>
    <name evidence="4" type="ORF">ACFY35_20675</name>
</gene>
<evidence type="ECO:0000313" key="4">
    <source>
        <dbReference type="EMBL" id="MFF5291863.1"/>
    </source>
</evidence>
<sequence length="130" mass="14647">MHQHTLSGRLGDQPQLRHTPNTGTSVCTLRLAHDRWSKGPDDEWIQGETLWLDVTAWGELAERCCQFAKGTKVIVNLRDDLRTRTFRRGDDTVGVRLEATASTVEAVQPRPRADEDARADSYAQYDLQAA</sequence>
<organism evidence="4 5">
    <name type="scientific">Paractinoplanes globisporus</name>
    <dbReference type="NCBI Taxonomy" id="113565"/>
    <lineage>
        <taxon>Bacteria</taxon>
        <taxon>Bacillati</taxon>
        <taxon>Actinomycetota</taxon>
        <taxon>Actinomycetes</taxon>
        <taxon>Micromonosporales</taxon>
        <taxon>Micromonosporaceae</taxon>
        <taxon>Paractinoplanes</taxon>
    </lineage>
</organism>
<keyword evidence="1 2" id="KW-0238">DNA-binding</keyword>
<dbReference type="PIRSF" id="PIRSF002070">
    <property type="entry name" value="SSB"/>
    <property type="match status" value="1"/>
</dbReference>
<proteinExistence type="predicted"/>
<name>A0ABW6WFQ4_9ACTN</name>
<dbReference type="EMBL" id="JBIAZU010000003">
    <property type="protein sequence ID" value="MFF5291863.1"/>
    <property type="molecule type" value="Genomic_DNA"/>
</dbReference>
<feature type="region of interest" description="Disordered" evidence="3">
    <location>
        <begin position="1"/>
        <end position="23"/>
    </location>
</feature>
<dbReference type="InterPro" id="IPR012340">
    <property type="entry name" value="NA-bd_OB-fold"/>
</dbReference>
<evidence type="ECO:0000313" key="5">
    <source>
        <dbReference type="Proteomes" id="UP001602245"/>
    </source>
</evidence>
<protein>
    <recommendedName>
        <fullName evidence="2">Single-stranded DNA-binding protein</fullName>
    </recommendedName>
</protein>
<dbReference type="PROSITE" id="PS50935">
    <property type="entry name" value="SSB"/>
    <property type="match status" value="1"/>
</dbReference>
<dbReference type="InterPro" id="IPR011344">
    <property type="entry name" value="ssDNA-bd"/>
</dbReference>
<dbReference type="SUPFAM" id="SSF50249">
    <property type="entry name" value="Nucleic acid-binding proteins"/>
    <property type="match status" value="1"/>
</dbReference>
<dbReference type="Proteomes" id="UP001602245">
    <property type="component" value="Unassembled WGS sequence"/>
</dbReference>
<reference evidence="4 5" key="1">
    <citation type="submission" date="2024-10" db="EMBL/GenBank/DDBJ databases">
        <title>The Natural Products Discovery Center: Release of the First 8490 Sequenced Strains for Exploring Actinobacteria Biosynthetic Diversity.</title>
        <authorList>
            <person name="Kalkreuter E."/>
            <person name="Kautsar S.A."/>
            <person name="Yang D."/>
            <person name="Bader C.D."/>
            <person name="Teijaro C.N."/>
            <person name="Fluegel L."/>
            <person name="Davis C.M."/>
            <person name="Simpson J.R."/>
            <person name="Lauterbach L."/>
            <person name="Steele A.D."/>
            <person name="Gui C."/>
            <person name="Meng S."/>
            <person name="Li G."/>
            <person name="Viehrig K."/>
            <person name="Ye F."/>
            <person name="Su P."/>
            <person name="Kiefer A.F."/>
            <person name="Nichols A."/>
            <person name="Cepeda A.J."/>
            <person name="Yan W."/>
            <person name="Fan B."/>
            <person name="Jiang Y."/>
            <person name="Adhikari A."/>
            <person name="Zheng C.-J."/>
            <person name="Schuster L."/>
            <person name="Cowan T.M."/>
            <person name="Smanski M.J."/>
            <person name="Chevrette M.G."/>
            <person name="De Carvalho L.P.S."/>
            <person name="Shen B."/>
        </authorList>
    </citation>
    <scope>NUCLEOTIDE SEQUENCE [LARGE SCALE GENOMIC DNA]</scope>
    <source>
        <strain evidence="4 5">NPDC000087</strain>
    </source>
</reference>
<dbReference type="Gene3D" id="2.40.50.140">
    <property type="entry name" value="Nucleic acid-binding proteins"/>
    <property type="match status" value="1"/>
</dbReference>
<dbReference type="Pfam" id="PF00436">
    <property type="entry name" value="SSB"/>
    <property type="match status" value="1"/>
</dbReference>
<dbReference type="CDD" id="cd04496">
    <property type="entry name" value="SSB_OBF"/>
    <property type="match status" value="1"/>
</dbReference>